<evidence type="ECO:0000313" key="2">
    <source>
        <dbReference type="Proteomes" id="UP001229651"/>
    </source>
</evidence>
<protein>
    <submittedName>
        <fullName evidence="1">Uncharacterized protein</fullName>
    </submittedName>
</protein>
<dbReference type="RefSeq" id="WP_306993247.1">
    <property type="nucleotide sequence ID" value="NZ_JAUSUT010000001.1"/>
</dbReference>
<keyword evidence="2" id="KW-1185">Reference proteome</keyword>
<evidence type="ECO:0000313" key="1">
    <source>
        <dbReference type="EMBL" id="MDQ0379746.1"/>
    </source>
</evidence>
<sequence>MLIEVAVLVVAVVTAFGLGRRSAGRRPRTGAPVPAFGLEALPQQWFRLTNTGAVPATEVRVELGEGYDRALTRRLPDLTDLGPGESVTFLMLATWATPRPAEVRVSCAELPRPAAVAVPESAQPLAS</sequence>
<organism evidence="1 2">
    <name type="scientific">Amycolatopsis thermophila</name>
    <dbReference type="NCBI Taxonomy" id="206084"/>
    <lineage>
        <taxon>Bacteria</taxon>
        <taxon>Bacillati</taxon>
        <taxon>Actinomycetota</taxon>
        <taxon>Actinomycetes</taxon>
        <taxon>Pseudonocardiales</taxon>
        <taxon>Pseudonocardiaceae</taxon>
        <taxon>Amycolatopsis</taxon>
    </lineage>
</organism>
<proteinExistence type="predicted"/>
<name>A0ABU0EXR0_9PSEU</name>
<dbReference type="EMBL" id="JAUSUT010000001">
    <property type="protein sequence ID" value="MDQ0379746.1"/>
    <property type="molecule type" value="Genomic_DNA"/>
</dbReference>
<reference evidence="1 2" key="1">
    <citation type="submission" date="2023-07" db="EMBL/GenBank/DDBJ databases">
        <title>Sequencing the genomes of 1000 actinobacteria strains.</title>
        <authorList>
            <person name="Klenk H.-P."/>
        </authorList>
    </citation>
    <scope>NUCLEOTIDE SEQUENCE [LARGE SCALE GENOMIC DNA]</scope>
    <source>
        <strain evidence="1 2">DSM 45805</strain>
    </source>
</reference>
<comment type="caution">
    <text evidence="1">The sequence shown here is derived from an EMBL/GenBank/DDBJ whole genome shotgun (WGS) entry which is preliminary data.</text>
</comment>
<dbReference type="Proteomes" id="UP001229651">
    <property type="component" value="Unassembled WGS sequence"/>
</dbReference>
<accession>A0ABU0EXR0</accession>
<gene>
    <name evidence="1" type="ORF">FB470_003740</name>
</gene>